<evidence type="ECO:0000256" key="1">
    <source>
        <dbReference type="ARBA" id="ARBA00022729"/>
    </source>
</evidence>
<organism evidence="5 6">
    <name type="scientific">Methylomonas lenta</name>
    <dbReference type="NCBI Taxonomy" id="980561"/>
    <lineage>
        <taxon>Bacteria</taxon>
        <taxon>Pseudomonadati</taxon>
        <taxon>Pseudomonadota</taxon>
        <taxon>Gammaproteobacteria</taxon>
        <taxon>Methylococcales</taxon>
        <taxon>Methylococcaceae</taxon>
        <taxon>Methylomonas</taxon>
    </lineage>
</organism>
<feature type="domain" description="Cytochrome c7-like" evidence="4">
    <location>
        <begin position="325"/>
        <end position="400"/>
    </location>
</feature>
<dbReference type="Pfam" id="PF13435">
    <property type="entry name" value="Cytochrome_C554"/>
    <property type="match status" value="2"/>
</dbReference>
<dbReference type="SMART" id="SM00028">
    <property type="entry name" value="TPR"/>
    <property type="match status" value="4"/>
</dbReference>
<feature type="repeat" description="TPR" evidence="2">
    <location>
        <begin position="560"/>
        <end position="593"/>
    </location>
</feature>
<dbReference type="Gene3D" id="3.90.10.10">
    <property type="entry name" value="Cytochrome C3"/>
    <property type="match status" value="1"/>
</dbReference>
<reference evidence="5 6" key="1">
    <citation type="submission" date="2016-03" db="EMBL/GenBank/DDBJ databases">
        <authorList>
            <person name="Ploux O."/>
        </authorList>
    </citation>
    <scope>NUCLEOTIDE SEQUENCE [LARGE SCALE GENOMIC DNA]</scope>
    <source>
        <strain evidence="5 6">R-45370</strain>
    </source>
</reference>
<dbReference type="SUPFAM" id="SSF48695">
    <property type="entry name" value="Multiheme cytochromes"/>
    <property type="match status" value="1"/>
</dbReference>
<feature type="domain" description="Cytochrome c-552/4" evidence="3">
    <location>
        <begin position="19"/>
        <end position="46"/>
    </location>
</feature>
<gene>
    <name evidence="5" type="ORF">A1359_11200</name>
</gene>
<evidence type="ECO:0000259" key="3">
    <source>
        <dbReference type="Pfam" id="PF13435"/>
    </source>
</evidence>
<dbReference type="GO" id="GO:0016491">
    <property type="term" value="F:oxidoreductase activity"/>
    <property type="evidence" value="ECO:0007669"/>
    <property type="project" value="TreeGrafter"/>
</dbReference>
<dbReference type="PANTHER" id="PTHR35038:SF8">
    <property type="entry name" value="C-TYPE POLYHEME CYTOCHROME OMCC"/>
    <property type="match status" value="1"/>
</dbReference>
<dbReference type="EMBL" id="LUUI01000111">
    <property type="protein sequence ID" value="OAI14400.1"/>
    <property type="molecule type" value="Genomic_DNA"/>
</dbReference>
<dbReference type="AlphaFoldDB" id="A0A177NBC8"/>
<evidence type="ECO:0000259" key="4">
    <source>
        <dbReference type="Pfam" id="PF14522"/>
    </source>
</evidence>
<protein>
    <submittedName>
        <fullName evidence="5">Uncharacterized protein</fullName>
    </submittedName>
</protein>
<dbReference type="Gene3D" id="1.10.1130.10">
    <property type="entry name" value="Flavocytochrome C3, Chain A"/>
    <property type="match status" value="1"/>
</dbReference>
<dbReference type="CDD" id="cd08168">
    <property type="entry name" value="Cytochrom_C3"/>
    <property type="match status" value="1"/>
</dbReference>
<comment type="caution">
    <text evidence="5">The sequence shown here is derived from an EMBL/GenBank/DDBJ whole genome shotgun (WGS) entry which is preliminary data.</text>
</comment>
<dbReference type="InterPro" id="IPR011990">
    <property type="entry name" value="TPR-like_helical_dom_sf"/>
</dbReference>
<dbReference type="STRING" id="980561.A1359_11200"/>
<dbReference type="InterPro" id="IPR019734">
    <property type="entry name" value="TPR_rpt"/>
</dbReference>
<dbReference type="PROSITE" id="PS50005">
    <property type="entry name" value="TPR"/>
    <property type="match status" value="1"/>
</dbReference>
<dbReference type="InterPro" id="IPR023155">
    <property type="entry name" value="Cyt_c-552/4"/>
</dbReference>
<dbReference type="SUPFAM" id="SSF48452">
    <property type="entry name" value="TPR-like"/>
    <property type="match status" value="1"/>
</dbReference>
<dbReference type="PANTHER" id="PTHR35038">
    <property type="entry name" value="DISSIMILATORY SULFITE REDUCTASE SIRA"/>
    <property type="match status" value="1"/>
</dbReference>
<dbReference type="Pfam" id="PF14522">
    <property type="entry name" value="Cytochrome_C7"/>
    <property type="match status" value="1"/>
</dbReference>
<evidence type="ECO:0000313" key="6">
    <source>
        <dbReference type="Proteomes" id="UP000078476"/>
    </source>
</evidence>
<proteinExistence type="predicted"/>
<dbReference type="Pfam" id="PF13414">
    <property type="entry name" value="TPR_11"/>
    <property type="match status" value="1"/>
</dbReference>
<sequence length="743" mass="82418">MKPEPAIPVVTKDFVGAGACKQCHQAEVLAWQGSDHDLAMQVANEQTVLGDFNNAKFKHDNVESTFFKRDGKFMVRTNGSDGKLTDYPITYTFGVKPLQQYLIAFPGGRYQALSIAWDSRPKAEGGQRWFHLYPKDKMDHTDQLHWTGRYQNWNMECAECHSTNLKKGYDAATDSYKTTFNEINVACESCHGPASQHVEWAKHARPPYSDDDKGLAVKLQSHWQAAWKFPDGNMIAQREQPANDALMNTCWACHARRSTLIEGSLPGLPLEDSHHPSLLRQPTYYADGQQHDEDYTWGSFRQSKMFQNGVTCMDCHEPHSLKLRAEGNALCTRCHNAAKFDTEQHHFHKQDSKGAQCMDCHAPEQNYMVIDGRHDHSFRLPRPDLSLSLGSPNACTQCHQNRKPAWAATALDKWYGTSWRNRPHYGTALQAGATQGLKALPSLLGLAQDSASPAIVRATALTLVAPLMGPELLAFARQQLKDPDPSVRIAALGLIESVDTINRVLAATPLLTDPVRGVRIEAARILADVPDSQMTSGGLSARKSAMTEYLDYLKLNADWPAENVNLGNLYLRQHNVEAAITAYLRAIELDPRFVGAYVNLADAYRQQGRDDEGEKQLRLGLLLSPNAADLHHALGLLLVRKTDKTTALQELALAAKLAPDNARYAYVYAIGLNSAGKQREALAALKAADARQPYNLDILSALISMQRESGDNKAALVNARKAAEVLPDNKEIIQLITELEGVK</sequence>
<evidence type="ECO:0000313" key="5">
    <source>
        <dbReference type="EMBL" id="OAI14400.1"/>
    </source>
</evidence>
<dbReference type="InterPro" id="IPR036280">
    <property type="entry name" value="Multihaem_cyt_sf"/>
</dbReference>
<keyword evidence="1" id="KW-0732">Signal</keyword>
<keyword evidence="2" id="KW-0802">TPR repeat</keyword>
<keyword evidence="6" id="KW-1185">Reference proteome</keyword>
<evidence type="ECO:0000256" key="2">
    <source>
        <dbReference type="PROSITE-ProRule" id="PRU00339"/>
    </source>
</evidence>
<dbReference type="InterPro" id="IPR029467">
    <property type="entry name" value="Cyt_c7-like"/>
</dbReference>
<accession>A0A177NBC8</accession>
<dbReference type="Proteomes" id="UP000078476">
    <property type="component" value="Unassembled WGS sequence"/>
</dbReference>
<dbReference type="Gene3D" id="1.25.40.10">
    <property type="entry name" value="Tetratricopeptide repeat domain"/>
    <property type="match status" value="1"/>
</dbReference>
<dbReference type="InterPro" id="IPR011989">
    <property type="entry name" value="ARM-like"/>
</dbReference>
<name>A0A177NBC8_9GAMM</name>
<dbReference type="InterPro" id="IPR051829">
    <property type="entry name" value="Multiheme_Cytochr_ET"/>
</dbReference>
<feature type="domain" description="Cytochrome c-552/4" evidence="3">
    <location>
        <begin position="143"/>
        <end position="192"/>
    </location>
</feature>
<dbReference type="Gene3D" id="1.25.10.10">
    <property type="entry name" value="Leucine-rich Repeat Variant"/>
    <property type="match status" value="1"/>
</dbReference>